<organism evidence="1 2">
    <name type="scientific">Rangifer tarandus platyrhynchus</name>
    <name type="common">Svalbard reindeer</name>
    <dbReference type="NCBI Taxonomy" id="3082113"/>
    <lineage>
        <taxon>Eukaryota</taxon>
        <taxon>Metazoa</taxon>
        <taxon>Chordata</taxon>
        <taxon>Craniata</taxon>
        <taxon>Vertebrata</taxon>
        <taxon>Euteleostomi</taxon>
        <taxon>Mammalia</taxon>
        <taxon>Eutheria</taxon>
        <taxon>Laurasiatheria</taxon>
        <taxon>Artiodactyla</taxon>
        <taxon>Ruminantia</taxon>
        <taxon>Pecora</taxon>
        <taxon>Cervidae</taxon>
        <taxon>Odocoileinae</taxon>
        <taxon>Rangifer</taxon>
    </lineage>
</organism>
<reference evidence="1" key="1">
    <citation type="submission" date="2023-05" db="EMBL/GenBank/DDBJ databases">
        <authorList>
            <consortium name="ELIXIR-Norway"/>
        </authorList>
    </citation>
    <scope>NUCLEOTIDE SEQUENCE</scope>
</reference>
<gene>
    <name evidence="1" type="ORF">MRATA1EN22A_LOCUS7198</name>
</gene>
<evidence type="ECO:0000313" key="2">
    <source>
        <dbReference type="Proteomes" id="UP001162501"/>
    </source>
</evidence>
<sequence>MTTHSSTLAWKIPWTEEHGTLNFLSCQCLKSFCHTESQSYCDNSETITTCKYCTAETMISTSNTNSCNNCVSLSQTLADINKLLLNQLFNFITKYIEQKSIKSLNGSCQHLTRHKQVVDHLGKFIKRRGLL</sequence>
<dbReference type="Proteomes" id="UP001162501">
    <property type="component" value="Chromosome 17"/>
</dbReference>
<protein>
    <submittedName>
        <fullName evidence="1">Uncharacterized protein</fullName>
    </submittedName>
</protein>
<evidence type="ECO:0000313" key="1">
    <source>
        <dbReference type="EMBL" id="CAM9769680.1"/>
    </source>
</evidence>
<reference evidence="1" key="2">
    <citation type="submission" date="2025-03" db="EMBL/GenBank/DDBJ databases">
        <authorList>
            <consortium name="ELIXIR-Norway"/>
            <consortium name="Elixir Norway"/>
        </authorList>
    </citation>
    <scope>NUCLEOTIDE SEQUENCE</scope>
</reference>
<dbReference type="EMBL" id="OX596101">
    <property type="protein sequence ID" value="CAM9769680.1"/>
    <property type="molecule type" value="Genomic_DNA"/>
</dbReference>
<proteinExistence type="predicted"/>
<accession>A0AC59YJZ5</accession>
<name>A0AC59YJZ5_RANTA</name>